<keyword evidence="4" id="KW-0862">Zinc</keyword>
<evidence type="ECO:0000313" key="6">
    <source>
        <dbReference type="EMBL" id="KAK0458631.1"/>
    </source>
</evidence>
<dbReference type="PANTHER" id="PTHR46481">
    <property type="entry name" value="ZINC FINGER BED DOMAIN-CONTAINING PROTEIN 4"/>
    <property type="match status" value="1"/>
</dbReference>
<accession>A0AA39KCH6</accession>
<dbReference type="Proteomes" id="UP001175211">
    <property type="component" value="Unassembled WGS sequence"/>
</dbReference>
<protein>
    <submittedName>
        <fullName evidence="6">Uncharacterized protein</fullName>
    </submittedName>
</protein>
<sequence length="230" mass="26109">ECMMKKWSASAYAFFHPIPAIEYHHGCKCHVFSCAAKECEQGIACYLDTTDKESMGNMRKHIRSCWGTDVLDMADNIENLESARRLVKAHQNNRTITSMFECLKGKGAVTYSHHAHTKTEMCLRPFNIVKDHGFNCLMKTGHPAYYPPHPMTISCDAKTIFAKTCQQIAKLLQEYDGELNFATDAWTSPNHQVFITFMVHFIHDGHPICMLLDFIEVAKSHSGDNLAEAF</sequence>
<organism evidence="6 7">
    <name type="scientific">Armillaria tabescens</name>
    <name type="common">Ringless honey mushroom</name>
    <name type="synonym">Agaricus tabescens</name>
    <dbReference type="NCBI Taxonomy" id="1929756"/>
    <lineage>
        <taxon>Eukaryota</taxon>
        <taxon>Fungi</taxon>
        <taxon>Dikarya</taxon>
        <taxon>Basidiomycota</taxon>
        <taxon>Agaricomycotina</taxon>
        <taxon>Agaricomycetes</taxon>
        <taxon>Agaricomycetidae</taxon>
        <taxon>Agaricales</taxon>
        <taxon>Marasmiineae</taxon>
        <taxon>Physalacriaceae</taxon>
        <taxon>Desarmillaria</taxon>
    </lineage>
</organism>
<comment type="subcellular location">
    <subcellularLocation>
        <location evidence="1">Nucleus</location>
    </subcellularLocation>
</comment>
<comment type="caution">
    <text evidence="6">The sequence shown here is derived from an EMBL/GenBank/DDBJ whole genome shotgun (WGS) entry which is preliminary data.</text>
</comment>
<evidence type="ECO:0000256" key="3">
    <source>
        <dbReference type="ARBA" id="ARBA00022771"/>
    </source>
</evidence>
<evidence type="ECO:0000256" key="2">
    <source>
        <dbReference type="ARBA" id="ARBA00022723"/>
    </source>
</evidence>
<evidence type="ECO:0000256" key="5">
    <source>
        <dbReference type="ARBA" id="ARBA00023242"/>
    </source>
</evidence>
<keyword evidence="2" id="KW-0479">Metal-binding</keyword>
<name>A0AA39KCH6_ARMTA</name>
<dbReference type="GO" id="GO:0008270">
    <property type="term" value="F:zinc ion binding"/>
    <property type="evidence" value="ECO:0007669"/>
    <property type="project" value="UniProtKB-KW"/>
</dbReference>
<keyword evidence="5" id="KW-0539">Nucleus</keyword>
<feature type="non-terminal residue" evidence="6">
    <location>
        <position position="1"/>
    </location>
</feature>
<evidence type="ECO:0000313" key="7">
    <source>
        <dbReference type="Proteomes" id="UP001175211"/>
    </source>
</evidence>
<dbReference type="GeneID" id="85350287"/>
<dbReference type="PANTHER" id="PTHR46481:SF10">
    <property type="entry name" value="ZINC FINGER BED DOMAIN-CONTAINING PROTEIN 39"/>
    <property type="match status" value="1"/>
</dbReference>
<keyword evidence="7" id="KW-1185">Reference proteome</keyword>
<keyword evidence="3" id="KW-0863">Zinc-finger</keyword>
<evidence type="ECO:0000256" key="1">
    <source>
        <dbReference type="ARBA" id="ARBA00004123"/>
    </source>
</evidence>
<proteinExistence type="predicted"/>
<feature type="non-terminal residue" evidence="6">
    <location>
        <position position="230"/>
    </location>
</feature>
<gene>
    <name evidence="6" type="ORF">EV420DRAFT_1252545</name>
</gene>
<dbReference type="AlphaFoldDB" id="A0AA39KCH6"/>
<dbReference type="InterPro" id="IPR052035">
    <property type="entry name" value="ZnF_BED_domain_contain"/>
</dbReference>
<reference evidence="6" key="1">
    <citation type="submission" date="2023-06" db="EMBL/GenBank/DDBJ databases">
        <authorList>
            <consortium name="Lawrence Berkeley National Laboratory"/>
            <person name="Ahrendt S."/>
            <person name="Sahu N."/>
            <person name="Indic B."/>
            <person name="Wong-Bajracharya J."/>
            <person name="Merenyi Z."/>
            <person name="Ke H.-M."/>
            <person name="Monk M."/>
            <person name="Kocsube S."/>
            <person name="Drula E."/>
            <person name="Lipzen A."/>
            <person name="Balint B."/>
            <person name="Henrissat B."/>
            <person name="Andreopoulos B."/>
            <person name="Martin F.M."/>
            <person name="Harder C.B."/>
            <person name="Rigling D."/>
            <person name="Ford K.L."/>
            <person name="Foster G.D."/>
            <person name="Pangilinan J."/>
            <person name="Papanicolaou A."/>
            <person name="Barry K."/>
            <person name="LaButti K."/>
            <person name="Viragh M."/>
            <person name="Koriabine M."/>
            <person name="Yan M."/>
            <person name="Riley R."/>
            <person name="Champramary S."/>
            <person name="Plett K.L."/>
            <person name="Tsai I.J."/>
            <person name="Slot J."/>
            <person name="Sipos G."/>
            <person name="Plett J."/>
            <person name="Nagy L.G."/>
            <person name="Grigoriev I.V."/>
        </authorList>
    </citation>
    <scope>NUCLEOTIDE SEQUENCE</scope>
    <source>
        <strain evidence="6">CCBAS 213</strain>
    </source>
</reference>
<evidence type="ECO:0000256" key="4">
    <source>
        <dbReference type="ARBA" id="ARBA00022833"/>
    </source>
</evidence>
<dbReference type="EMBL" id="JAUEPS010000017">
    <property type="protein sequence ID" value="KAK0458631.1"/>
    <property type="molecule type" value="Genomic_DNA"/>
</dbReference>
<dbReference type="RefSeq" id="XP_060330901.1">
    <property type="nucleotide sequence ID" value="XM_060466739.1"/>
</dbReference>
<dbReference type="GO" id="GO:0005634">
    <property type="term" value="C:nucleus"/>
    <property type="evidence" value="ECO:0007669"/>
    <property type="project" value="UniProtKB-SubCell"/>
</dbReference>
<dbReference type="SUPFAM" id="SSF140996">
    <property type="entry name" value="Hermes dimerisation domain"/>
    <property type="match status" value="1"/>
</dbReference>